<gene>
    <name evidence="6" type="primary">ubc15</name>
    <name evidence="6" type="ORF">EHP00_229</name>
</gene>
<dbReference type="VEuPathDB" id="MicrosporidiaDB:EHP00_229"/>
<dbReference type="Gene3D" id="3.10.110.10">
    <property type="entry name" value="Ubiquitin Conjugating Enzyme"/>
    <property type="match status" value="1"/>
</dbReference>
<accession>A0A1W0E6K0</accession>
<dbReference type="STRING" id="646526.A0A1W0E6K0"/>
<dbReference type="InterPro" id="IPR000608">
    <property type="entry name" value="UBC"/>
</dbReference>
<organism evidence="6 7">
    <name type="scientific">Ecytonucleospora hepatopenaei</name>
    <dbReference type="NCBI Taxonomy" id="646526"/>
    <lineage>
        <taxon>Eukaryota</taxon>
        <taxon>Fungi</taxon>
        <taxon>Fungi incertae sedis</taxon>
        <taxon>Microsporidia</taxon>
        <taxon>Enterocytozoonidae</taxon>
        <taxon>Ecytonucleospora</taxon>
    </lineage>
</organism>
<dbReference type="PROSITE" id="PS00183">
    <property type="entry name" value="UBC_1"/>
    <property type="match status" value="1"/>
</dbReference>
<keyword evidence="1" id="KW-0808">Transferase</keyword>
<evidence type="ECO:0000256" key="3">
    <source>
        <dbReference type="PROSITE-ProRule" id="PRU10133"/>
    </source>
</evidence>
<dbReference type="InterPro" id="IPR023313">
    <property type="entry name" value="UBQ-conjugating_AS"/>
</dbReference>
<keyword evidence="4" id="KW-0067">ATP-binding</keyword>
<proteinExistence type="inferred from homology"/>
<feature type="active site" description="Glycyl thioester intermediate" evidence="3">
    <location>
        <position position="94"/>
    </location>
</feature>
<dbReference type="Proteomes" id="UP000192758">
    <property type="component" value="Unassembled WGS sequence"/>
</dbReference>
<dbReference type="OrthoDB" id="19692at2759"/>
<dbReference type="EMBL" id="MNPJ01000016">
    <property type="protein sequence ID" value="OQS54875.1"/>
    <property type="molecule type" value="Genomic_DNA"/>
</dbReference>
<keyword evidence="7" id="KW-1185">Reference proteome</keyword>
<keyword evidence="4" id="KW-0547">Nucleotide-binding</keyword>
<name>A0A1W0E6K0_9MICR</name>
<comment type="similarity">
    <text evidence="4">Belongs to the ubiquitin-conjugating enzyme family.</text>
</comment>
<evidence type="ECO:0000259" key="5">
    <source>
        <dbReference type="PROSITE" id="PS50127"/>
    </source>
</evidence>
<evidence type="ECO:0000256" key="4">
    <source>
        <dbReference type="RuleBase" id="RU362109"/>
    </source>
</evidence>
<dbReference type="AlphaFoldDB" id="A0A1W0E6K0"/>
<dbReference type="GO" id="GO:0005524">
    <property type="term" value="F:ATP binding"/>
    <property type="evidence" value="ECO:0007669"/>
    <property type="project" value="UniProtKB-UniRule"/>
</dbReference>
<reference evidence="6 7" key="1">
    <citation type="journal article" date="2017" name="Environ. Microbiol.">
        <title>Decay of the glycolytic pathway and adaptation to intranuclear parasitism within Enterocytozoonidae microsporidia.</title>
        <authorList>
            <person name="Wiredu Boakye D."/>
            <person name="Jaroenlak P."/>
            <person name="Prachumwat A."/>
            <person name="Williams T.A."/>
            <person name="Bateman K.S."/>
            <person name="Itsathitphaisarn O."/>
            <person name="Sritunyalucksana K."/>
            <person name="Paszkiewicz K.H."/>
            <person name="Moore K.A."/>
            <person name="Stentiford G.D."/>
            <person name="Williams B.A."/>
        </authorList>
    </citation>
    <scope>NUCLEOTIDE SEQUENCE [LARGE SCALE GENOMIC DNA]</scope>
    <source>
        <strain evidence="6 7">TH1</strain>
    </source>
</reference>
<sequence length="174" mass="20153">MKKTEGSRSRAFILNDYKRIVENKNNQNEYSVGLVNDDIYVWEVILFGPKDTAFENGIFRAEMIFPINYPEAPPTFRFATKMWHPNIDKEGNVCISILHKPGDDMYGYEDLNERWLPVRTPESVILSVLSLLSMPNCESPANLEAAQNFRENPEEYNNKVKKLVEQSLEEGFLE</sequence>
<dbReference type="PROSITE" id="PS50127">
    <property type="entry name" value="UBC_2"/>
    <property type="match status" value="1"/>
</dbReference>
<dbReference type="InterPro" id="IPR050113">
    <property type="entry name" value="Ub_conjugating_enzyme"/>
</dbReference>
<evidence type="ECO:0000313" key="7">
    <source>
        <dbReference type="Proteomes" id="UP000192758"/>
    </source>
</evidence>
<dbReference type="InterPro" id="IPR016135">
    <property type="entry name" value="UBQ-conjugating_enzyme/RWD"/>
</dbReference>
<dbReference type="PANTHER" id="PTHR24067">
    <property type="entry name" value="UBIQUITIN-CONJUGATING ENZYME E2"/>
    <property type="match status" value="1"/>
</dbReference>
<dbReference type="SUPFAM" id="SSF54495">
    <property type="entry name" value="UBC-like"/>
    <property type="match status" value="1"/>
</dbReference>
<dbReference type="GO" id="GO:0016740">
    <property type="term" value="F:transferase activity"/>
    <property type="evidence" value="ECO:0007669"/>
    <property type="project" value="UniProtKB-KW"/>
</dbReference>
<evidence type="ECO:0000313" key="6">
    <source>
        <dbReference type="EMBL" id="OQS54875.1"/>
    </source>
</evidence>
<comment type="caution">
    <text evidence="6">The sequence shown here is derived from an EMBL/GenBank/DDBJ whole genome shotgun (WGS) entry which is preliminary data.</text>
</comment>
<keyword evidence="2 4" id="KW-0833">Ubl conjugation pathway</keyword>
<dbReference type="FunFam" id="3.10.110.10:FF:000051">
    <property type="entry name" value="ubiquitin-conjugating enzyme E2 R2-like"/>
    <property type="match status" value="1"/>
</dbReference>
<dbReference type="SMART" id="SM00212">
    <property type="entry name" value="UBCc"/>
    <property type="match status" value="1"/>
</dbReference>
<evidence type="ECO:0000256" key="2">
    <source>
        <dbReference type="ARBA" id="ARBA00022786"/>
    </source>
</evidence>
<dbReference type="Pfam" id="PF00179">
    <property type="entry name" value="UQ_con"/>
    <property type="match status" value="1"/>
</dbReference>
<protein>
    <submittedName>
        <fullName evidence="6">Ubc15</fullName>
    </submittedName>
</protein>
<evidence type="ECO:0000256" key="1">
    <source>
        <dbReference type="ARBA" id="ARBA00022679"/>
    </source>
</evidence>
<feature type="domain" description="UBC core" evidence="5">
    <location>
        <begin position="8"/>
        <end position="169"/>
    </location>
</feature>